<dbReference type="PROSITE" id="PS51163">
    <property type="entry name" value="YRDC"/>
    <property type="match status" value="1"/>
</dbReference>
<keyword evidence="10" id="KW-0809">Transit peptide</keyword>
<keyword evidence="7" id="KW-1003">Cell membrane</keyword>
<dbReference type="InterPro" id="IPR006070">
    <property type="entry name" value="Sua5-like_dom"/>
</dbReference>
<protein>
    <recommendedName>
        <fullName evidence="6">Threonylcarbamoyl-AMP synthase</fullName>
        <ecNumber evidence="5">2.7.7.87</ecNumber>
    </recommendedName>
</protein>
<name>A0AA38CHW9_TAXCH</name>
<dbReference type="PANTHER" id="PTHR17490:SF10">
    <property type="entry name" value="THREONYLCARBAMOYL-AMP SYNTHASE"/>
    <property type="match status" value="1"/>
</dbReference>
<evidence type="ECO:0000256" key="3">
    <source>
        <dbReference type="ARBA" id="ARBA00004496"/>
    </source>
</evidence>
<feature type="domain" description="YrdC-like" evidence="16">
    <location>
        <begin position="100"/>
        <end position="286"/>
    </location>
</feature>
<organism evidence="17 18">
    <name type="scientific">Taxus chinensis</name>
    <name type="common">Chinese yew</name>
    <name type="synonym">Taxus wallichiana var. chinensis</name>
    <dbReference type="NCBI Taxonomy" id="29808"/>
    <lineage>
        <taxon>Eukaryota</taxon>
        <taxon>Viridiplantae</taxon>
        <taxon>Streptophyta</taxon>
        <taxon>Embryophyta</taxon>
        <taxon>Tracheophyta</taxon>
        <taxon>Spermatophyta</taxon>
        <taxon>Pinopsida</taxon>
        <taxon>Pinidae</taxon>
        <taxon>Conifers II</taxon>
        <taxon>Cupressales</taxon>
        <taxon>Taxaceae</taxon>
        <taxon>Taxus</taxon>
    </lineage>
</organism>
<feature type="non-terminal residue" evidence="17">
    <location>
        <position position="286"/>
    </location>
</feature>
<evidence type="ECO:0000256" key="15">
    <source>
        <dbReference type="ARBA" id="ARBA00063146"/>
    </source>
</evidence>
<evidence type="ECO:0000256" key="12">
    <source>
        <dbReference type="ARBA" id="ARBA00023136"/>
    </source>
</evidence>
<dbReference type="InterPro" id="IPR017945">
    <property type="entry name" value="DHBP_synth_RibB-like_a/b_dom"/>
</dbReference>
<comment type="similarity">
    <text evidence="4">Belongs to the SUA5 family.</text>
</comment>
<reference evidence="17 18" key="1">
    <citation type="journal article" date="2021" name="Nat. Plants">
        <title>The Taxus genome provides insights into paclitaxel biosynthesis.</title>
        <authorList>
            <person name="Xiong X."/>
            <person name="Gou J."/>
            <person name="Liao Q."/>
            <person name="Li Y."/>
            <person name="Zhou Q."/>
            <person name="Bi G."/>
            <person name="Li C."/>
            <person name="Du R."/>
            <person name="Wang X."/>
            <person name="Sun T."/>
            <person name="Guo L."/>
            <person name="Liang H."/>
            <person name="Lu P."/>
            <person name="Wu Y."/>
            <person name="Zhang Z."/>
            <person name="Ro D.K."/>
            <person name="Shang Y."/>
            <person name="Huang S."/>
            <person name="Yan J."/>
        </authorList>
    </citation>
    <scope>NUCLEOTIDE SEQUENCE [LARGE SCALE GENOMIC DNA]</scope>
    <source>
        <strain evidence="17">Ta-2019</strain>
    </source>
</reference>
<evidence type="ECO:0000256" key="11">
    <source>
        <dbReference type="ARBA" id="ARBA00023128"/>
    </source>
</evidence>
<dbReference type="Gene3D" id="3.90.870.10">
    <property type="entry name" value="DHBP synthase"/>
    <property type="match status" value="1"/>
</dbReference>
<dbReference type="NCBIfam" id="TIGR00057">
    <property type="entry name" value="L-threonylcarbamoyladenylate synthase"/>
    <property type="match status" value="1"/>
</dbReference>
<evidence type="ECO:0000256" key="14">
    <source>
        <dbReference type="ARBA" id="ARBA00058524"/>
    </source>
</evidence>
<dbReference type="Proteomes" id="UP000824469">
    <property type="component" value="Unassembled WGS sequence"/>
</dbReference>
<keyword evidence="18" id="KW-1185">Reference proteome</keyword>
<evidence type="ECO:0000256" key="4">
    <source>
        <dbReference type="ARBA" id="ARBA00007663"/>
    </source>
</evidence>
<dbReference type="SUPFAM" id="SSF55821">
    <property type="entry name" value="YrdC/RibB"/>
    <property type="match status" value="1"/>
</dbReference>
<evidence type="ECO:0000313" key="17">
    <source>
        <dbReference type="EMBL" id="KAH9300675.1"/>
    </source>
</evidence>
<evidence type="ECO:0000256" key="1">
    <source>
        <dbReference type="ARBA" id="ARBA00004173"/>
    </source>
</evidence>
<comment type="subcellular location">
    <subcellularLocation>
        <location evidence="2">Cell membrane</location>
        <topology evidence="2">Peripheral membrane protein</topology>
    </subcellularLocation>
    <subcellularLocation>
        <location evidence="3">Cytoplasm</location>
    </subcellularLocation>
    <subcellularLocation>
        <location evidence="1">Mitochondrion</location>
    </subcellularLocation>
</comment>
<evidence type="ECO:0000256" key="10">
    <source>
        <dbReference type="ARBA" id="ARBA00022946"/>
    </source>
</evidence>
<sequence>MANVINNASPLIILGTNLRRRGFPILGFSPCFKKIHHTRSFPLLSNQFCSNIPRLARLELVGTSDLRKLPCFSAMGELGQEDHENLSHQWETGAVLPASEIHVKNAVEALRDGKVIAVPTDTLYGLACDACSSGAVQSIYEIKGRSMTSPLAVCVSDVLDVERFAVTSHLPDGLLHSLLPGPVTLVLDRGKESLLEKSLNPGIDTIGIRIPESDFIRMVARDFGSALALTSANQSGHSSSVCIEEFKQLWQECAYVFDGAQLPVGRAGSTIVDLTRPNFYKILRPG</sequence>
<evidence type="ECO:0000256" key="13">
    <source>
        <dbReference type="ARBA" id="ARBA00048366"/>
    </source>
</evidence>
<proteinExistence type="inferred from homology"/>
<evidence type="ECO:0000256" key="6">
    <source>
        <dbReference type="ARBA" id="ARBA00015492"/>
    </source>
</evidence>
<keyword evidence="11" id="KW-0496">Mitochondrion</keyword>
<dbReference type="FunFam" id="3.90.870.10:FF:000007">
    <property type="entry name" value="YrdC N6-threonylcarbamoyltransferase domain containing"/>
    <property type="match status" value="1"/>
</dbReference>
<dbReference type="PANTHER" id="PTHR17490">
    <property type="entry name" value="SUA5"/>
    <property type="match status" value="1"/>
</dbReference>
<dbReference type="GO" id="GO:0005886">
    <property type="term" value="C:plasma membrane"/>
    <property type="evidence" value="ECO:0007669"/>
    <property type="project" value="UniProtKB-SubCell"/>
</dbReference>
<accession>A0AA38CHW9</accession>
<comment type="caution">
    <text evidence="17">The sequence shown here is derived from an EMBL/GenBank/DDBJ whole genome shotgun (WGS) entry which is preliminary data.</text>
</comment>
<evidence type="ECO:0000256" key="2">
    <source>
        <dbReference type="ARBA" id="ARBA00004202"/>
    </source>
</evidence>
<dbReference type="GO" id="GO:0006450">
    <property type="term" value="P:regulation of translational fidelity"/>
    <property type="evidence" value="ECO:0007669"/>
    <property type="project" value="TreeGrafter"/>
</dbReference>
<comment type="subunit">
    <text evidence="15">Interacts with RSC1A1.</text>
</comment>
<dbReference type="GO" id="GO:0003725">
    <property type="term" value="F:double-stranded RNA binding"/>
    <property type="evidence" value="ECO:0007669"/>
    <property type="project" value="InterPro"/>
</dbReference>
<keyword evidence="8" id="KW-0963">Cytoplasm</keyword>
<comment type="catalytic activity">
    <reaction evidence="13">
        <text>L-threonine + hydrogencarbonate + ATP = L-threonylcarbamoyladenylate + diphosphate + H2O</text>
        <dbReference type="Rhea" id="RHEA:36407"/>
        <dbReference type="ChEBI" id="CHEBI:15377"/>
        <dbReference type="ChEBI" id="CHEBI:17544"/>
        <dbReference type="ChEBI" id="CHEBI:30616"/>
        <dbReference type="ChEBI" id="CHEBI:33019"/>
        <dbReference type="ChEBI" id="CHEBI:57926"/>
        <dbReference type="ChEBI" id="CHEBI:73682"/>
        <dbReference type="EC" id="2.7.7.87"/>
    </reaction>
</comment>
<dbReference type="AlphaFoldDB" id="A0AA38CHW9"/>
<evidence type="ECO:0000256" key="9">
    <source>
        <dbReference type="ARBA" id="ARBA00022679"/>
    </source>
</evidence>
<evidence type="ECO:0000256" key="5">
    <source>
        <dbReference type="ARBA" id="ARBA00012584"/>
    </source>
</evidence>
<dbReference type="EMBL" id="JAHRHJ020000009">
    <property type="protein sequence ID" value="KAH9300675.1"/>
    <property type="molecule type" value="Genomic_DNA"/>
</dbReference>
<keyword evidence="9" id="KW-0808">Transferase</keyword>
<dbReference type="GO" id="GO:0005739">
    <property type="term" value="C:mitochondrion"/>
    <property type="evidence" value="ECO:0007669"/>
    <property type="project" value="UniProtKB-SubCell"/>
</dbReference>
<dbReference type="InterPro" id="IPR050156">
    <property type="entry name" value="TC-AMP_synthase_SUA5"/>
</dbReference>
<comment type="function">
    <text evidence="14">Cytoplasmic and mitochondrial threonylcarbamoyl-AMP synthase required for the formation of a threonylcarbamoyl group on adenosine at position 37 (t(6)A37) in tRNAs that read codons beginning with adenine. Catalyzes the conversion of L-threonine, HCO(3)(-)/CO(2) and ATP to give threonylcarbamoyl-AMP (TC-AMP) as the acyladenylate intermediate, with the release of diphosphate. Participates in t(6)A37 formation in cytoplasmic and mitochondrial tRNAs. May regulate the activity of some transporters.</text>
</comment>
<dbReference type="GO" id="GO:0000049">
    <property type="term" value="F:tRNA binding"/>
    <property type="evidence" value="ECO:0007669"/>
    <property type="project" value="TreeGrafter"/>
</dbReference>
<keyword evidence="12" id="KW-0472">Membrane</keyword>
<evidence type="ECO:0000313" key="18">
    <source>
        <dbReference type="Proteomes" id="UP000824469"/>
    </source>
</evidence>
<evidence type="ECO:0000259" key="16">
    <source>
        <dbReference type="PROSITE" id="PS51163"/>
    </source>
</evidence>
<dbReference type="Pfam" id="PF01300">
    <property type="entry name" value="Sua5_yciO_yrdC"/>
    <property type="match status" value="1"/>
</dbReference>
<dbReference type="OMA" id="WSNTEGI"/>
<dbReference type="EC" id="2.7.7.87" evidence="5"/>
<evidence type="ECO:0000256" key="8">
    <source>
        <dbReference type="ARBA" id="ARBA00022490"/>
    </source>
</evidence>
<gene>
    <name evidence="17" type="ORF">KI387_012258</name>
</gene>
<evidence type="ECO:0000256" key="7">
    <source>
        <dbReference type="ARBA" id="ARBA00022475"/>
    </source>
</evidence>
<dbReference type="GO" id="GO:0061710">
    <property type="term" value="F:L-threonylcarbamoyladenylate synthase"/>
    <property type="evidence" value="ECO:0007669"/>
    <property type="project" value="UniProtKB-EC"/>
</dbReference>